<dbReference type="InterPro" id="IPR029063">
    <property type="entry name" value="SAM-dependent_MTases_sf"/>
</dbReference>
<accession>A0A285HRM8</accession>
<dbReference type="InterPro" id="IPR013217">
    <property type="entry name" value="Methyltransf_12"/>
</dbReference>
<dbReference type="PANTHER" id="PTHR43861">
    <property type="entry name" value="TRANS-ACONITATE 2-METHYLTRANSFERASE-RELATED"/>
    <property type="match status" value="1"/>
</dbReference>
<dbReference type="AlphaFoldDB" id="A0A285HRM8"/>
<dbReference type="SUPFAM" id="SSF53335">
    <property type="entry name" value="S-adenosyl-L-methionine-dependent methyltransferases"/>
    <property type="match status" value="1"/>
</dbReference>
<organism evidence="2 3">
    <name type="scientific">Orenia metallireducens</name>
    <dbReference type="NCBI Taxonomy" id="1413210"/>
    <lineage>
        <taxon>Bacteria</taxon>
        <taxon>Bacillati</taxon>
        <taxon>Bacillota</taxon>
        <taxon>Clostridia</taxon>
        <taxon>Halanaerobiales</taxon>
        <taxon>Halobacteroidaceae</taxon>
        <taxon>Orenia</taxon>
    </lineage>
</organism>
<name>A0A285HRM8_9FIRM</name>
<keyword evidence="2" id="KW-0808">Transferase</keyword>
<protein>
    <submittedName>
        <fullName evidence="2">tRNA (Cmo5U34)-methyltransferase</fullName>
    </submittedName>
</protein>
<dbReference type="Pfam" id="PF08242">
    <property type="entry name" value="Methyltransf_12"/>
    <property type="match status" value="1"/>
</dbReference>
<feature type="domain" description="Methyltransferase type 12" evidence="1">
    <location>
        <begin position="55"/>
        <end position="153"/>
    </location>
</feature>
<dbReference type="EMBL" id="OBDZ01000023">
    <property type="protein sequence ID" value="SNY38382.1"/>
    <property type="molecule type" value="Genomic_DNA"/>
</dbReference>
<dbReference type="GO" id="GO:0032259">
    <property type="term" value="P:methylation"/>
    <property type="evidence" value="ECO:0007669"/>
    <property type="project" value="UniProtKB-KW"/>
</dbReference>
<dbReference type="OrthoDB" id="9791837at2"/>
<dbReference type="Gene3D" id="3.40.50.150">
    <property type="entry name" value="Vaccinia Virus protein VP39"/>
    <property type="match status" value="1"/>
</dbReference>
<proteinExistence type="predicted"/>
<reference evidence="3" key="1">
    <citation type="submission" date="2017-09" db="EMBL/GenBank/DDBJ databases">
        <authorList>
            <person name="Varghese N."/>
            <person name="Submissions S."/>
        </authorList>
    </citation>
    <scope>NUCLEOTIDE SEQUENCE [LARGE SCALE GENOMIC DNA]</scope>
    <source>
        <strain evidence="3">MSL47</strain>
    </source>
</reference>
<dbReference type="GO" id="GO:0008168">
    <property type="term" value="F:methyltransferase activity"/>
    <property type="evidence" value="ECO:0007669"/>
    <property type="project" value="UniProtKB-KW"/>
</dbReference>
<dbReference type="PANTHER" id="PTHR43861:SF1">
    <property type="entry name" value="TRANS-ACONITATE 2-METHYLTRANSFERASE"/>
    <property type="match status" value="1"/>
</dbReference>
<dbReference type="RefSeq" id="WP_097018798.1">
    <property type="nucleotide sequence ID" value="NZ_OBDZ01000023.1"/>
</dbReference>
<dbReference type="Proteomes" id="UP000219573">
    <property type="component" value="Unassembled WGS sequence"/>
</dbReference>
<evidence type="ECO:0000313" key="3">
    <source>
        <dbReference type="Proteomes" id="UP000219573"/>
    </source>
</evidence>
<keyword evidence="3" id="KW-1185">Reference proteome</keyword>
<dbReference type="CDD" id="cd02440">
    <property type="entry name" value="AdoMet_MTases"/>
    <property type="match status" value="1"/>
</dbReference>
<sequence>MKMTVNEIRSRFDNEVDRFSNLETGQTSTVDSALVLEMIANTIAKTNPNANYICDIGCGGGNFTLKVLENFPTLESTIIDLSMNMLNRAKERIESTGGTVEQLLQGDIRELKLCKQHYDIVIAAAVLHHLRNRAEWNKVLKKIYDSLVEGGTFWYWDLIKHEIPKVDDIQNDRYKEYLIQFKGEKYQQHVFDYIKKEDTPETVTFIISELQKVGFKKVDILHKNSKFAAIVAVK</sequence>
<keyword evidence="2" id="KW-0489">Methyltransferase</keyword>
<evidence type="ECO:0000313" key="2">
    <source>
        <dbReference type="EMBL" id="SNY38382.1"/>
    </source>
</evidence>
<evidence type="ECO:0000259" key="1">
    <source>
        <dbReference type="Pfam" id="PF08242"/>
    </source>
</evidence>
<gene>
    <name evidence="2" type="ORF">SAMN06265827_12357</name>
</gene>